<dbReference type="EMBL" id="QWIQ01000073">
    <property type="protein sequence ID" value="RMZ10021.1"/>
    <property type="molecule type" value="Genomic_DNA"/>
</dbReference>
<accession>A0A3M7H9E3</accession>
<protein>
    <recommendedName>
        <fullName evidence="4">Ubiquitin 3 binding protein But2 C-terminal domain-containing protein</fullName>
    </recommendedName>
</protein>
<comment type="caution">
    <text evidence="2">The sequence shown here is derived from an EMBL/GenBank/DDBJ whole genome shotgun (WGS) entry which is preliminary data.</text>
</comment>
<reference evidence="2 3" key="1">
    <citation type="journal article" date="2018" name="BMC Genomics">
        <title>Genomic evidence for intraspecific hybridization in a clonal and extremely halotolerant yeast.</title>
        <authorList>
            <person name="Gostincar C."/>
            <person name="Stajich J.E."/>
            <person name="Zupancic J."/>
            <person name="Zalar P."/>
            <person name="Gunde-Cimerman N."/>
        </authorList>
    </citation>
    <scope>NUCLEOTIDE SEQUENCE [LARGE SCALE GENOMIC DNA]</scope>
    <source>
        <strain evidence="2 3">EXF-171</strain>
    </source>
</reference>
<evidence type="ECO:0000256" key="1">
    <source>
        <dbReference type="SAM" id="SignalP"/>
    </source>
</evidence>
<keyword evidence="1" id="KW-0732">Signal</keyword>
<dbReference type="Proteomes" id="UP000281468">
    <property type="component" value="Unassembled WGS sequence"/>
</dbReference>
<organism evidence="2 3">
    <name type="scientific">Hortaea werneckii</name>
    <name type="common">Black yeast</name>
    <name type="synonym">Cladosporium werneckii</name>
    <dbReference type="NCBI Taxonomy" id="91943"/>
    <lineage>
        <taxon>Eukaryota</taxon>
        <taxon>Fungi</taxon>
        <taxon>Dikarya</taxon>
        <taxon>Ascomycota</taxon>
        <taxon>Pezizomycotina</taxon>
        <taxon>Dothideomycetes</taxon>
        <taxon>Dothideomycetidae</taxon>
        <taxon>Mycosphaerellales</taxon>
        <taxon>Teratosphaeriaceae</taxon>
        <taxon>Hortaea</taxon>
    </lineage>
</organism>
<evidence type="ECO:0000313" key="3">
    <source>
        <dbReference type="Proteomes" id="UP000281468"/>
    </source>
</evidence>
<feature type="chain" id="PRO_5018071897" description="Ubiquitin 3 binding protein But2 C-terminal domain-containing protein" evidence="1">
    <location>
        <begin position="19"/>
        <end position="251"/>
    </location>
</feature>
<dbReference type="AlphaFoldDB" id="A0A3M7H9E3"/>
<proteinExistence type="predicted"/>
<evidence type="ECO:0000313" key="2">
    <source>
        <dbReference type="EMBL" id="RMZ10021.1"/>
    </source>
</evidence>
<gene>
    <name evidence="2" type="ORF">D0862_03426</name>
</gene>
<feature type="signal peptide" evidence="1">
    <location>
        <begin position="1"/>
        <end position="18"/>
    </location>
</feature>
<evidence type="ECO:0008006" key="4">
    <source>
        <dbReference type="Google" id="ProtNLM"/>
    </source>
</evidence>
<sequence>MLVSVITALSAGALLASATPAINVVTGTTYRATFEESDAAALDPSPGVQNVNIAYQGLDWSNTNLQIQKPAGTATTYYLIPASPEQYGQMPPVYEQKDETLARKYFPPNGTITPAEQNQKVQLEGFYFGCSKPGRAPGYANAPVNCTIEVTGTGGVGGEGYFAYADYTPIIGKLGYEGPKLGDCEQLGSQMLNGGGCAGLAYVGPEDLVGLTNYGPFDSITFTLPDFLTDEANRTSIFVDDVSYSVDIVGV</sequence>
<name>A0A3M7H9E3_HORWE</name>